<dbReference type="PANTHER" id="PTHR21559">
    <property type="entry name" value="DYSTROGLYCAN-RELATED"/>
    <property type="match status" value="1"/>
</dbReference>
<evidence type="ECO:0000313" key="8">
    <source>
        <dbReference type="Proteomes" id="UP001338309"/>
    </source>
</evidence>
<dbReference type="Pfam" id="PF18657">
    <property type="entry name" value="YDG"/>
    <property type="match status" value="2"/>
</dbReference>
<evidence type="ECO:0000256" key="3">
    <source>
        <dbReference type="ARBA" id="ARBA00022729"/>
    </source>
</evidence>
<dbReference type="SUPFAM" id="SSF49313">
    <property type="entry name" value="Cadherin-like"/>
    <property type="match status" value="4"/>
</dbReference>
<protein>
    <recommendedName>
        <fullName evidence="6">Dystroglycan-type cadherin-like domain-containing protein</fullName>
    </recommendedName>
</protein>
<accession>A0ABQ6PNS2</accession>
<feature type="domain" description="Dystroglycan-type cadherin-like" evidence="6">
    <location>
        <begin position="1347"/>
        <end position="1447"/>
    </location>
</feature>
<keyword evidence="2" id="KW-0964">Secreted</keyword>
<dbReference type="InterPro" id="IPR013783">
    <property type="entry name" value="Ig-like_fold"/>
</dbReference>
<dbReference type="PANTHER" id="PTHR21559:SF21">
    <property type="entry name" value="DYSTROGLYCAN 1"/>
    <property type="match status" value="1"/>
</dbReference>
<dbReference type="InterPro" id="IPR015919">
    <property type="entry name" value="Cadherin-like_sf"/>
</dbReference>
<name>A0ABQ6PNS2_9BACT</name>
<dbReference type="Gene3D" id="2.60.40.10">
    <property type="entry name" value="Immunoglobulins"/>
    <property type="match status" value="4"/>
</dbReference>
<sequence>MNTFPTTKGKKSTAKNVDNPISLLFSFLMLKKLLYISLLVFAFFGQEALAQTTINFNDLSNDVALGLAYNREGFTFAVNIPPASGRQIVSRTGLGFQNTTTLYDNNVTPGALTRWTITRNGGAEFQFRSIYLQATAIAGVSQNGTIQGFKNGNPVGSAKNIQFNSATAGLKDFAGDADFYDVDEIRIQGTDLNLYLDHFTYGPVFVPVDTDPVQVTSIAPQVTSTFATSVDFIVNFNKTALNVSIDDFQLVTVGSASGSIASVTGSGSTFTVRVNSISPEGTIRLDLQANTDITNANGNTGTNAFSSGQVFNSTFCFTETFEIGSISDGATSFASNGRDFTLGSGLEIEARLGFGAVSPGGTNPSNKYIKNNNTAGTFSLTSAQDFTMNTVDVFLSDRSNGDNPTATGSLTVRGKKDGAIVFSILKTSGFPTSGTVNGGFFTLNFATDGAANYRNVNVDELEFVIADGFTELLLDNFRFCQQVPDVDTQAPRLISSIPDGTALSTATSVNFDLLFDENALNVTTHDFQLFTTGTATGTLSGISGSGSQYVLTVSGISGEGAIRVDLAAGNDIRDAIGNTPSPVFTSGQEHLVGACFIETFEDEINGSTSFSGNGLNFNLTGNWTISQEVPTTGIGGSKLNLKNTGAGPYSINSPDRKITVSQIALFLSSFASGSAPTTNGTVTVKGFSGATEEFSFTKSTGFNTTFTQNSGYTLLDLSTEAGQDNSNTLIDRLEITLGGSFVYLNLDNFEWCQDITPPSGYSVAIDQDPITAANQTTVSFTYSGAELGTTYEYTFSSDAGGTPVTNSGMVSGASGQVTGIDLSGLPDGNITLSFTLTDLSGNEGSPATDTKVKQTNSPPVATPPTAPMVLEDTPTALADDIQVSDEDGDDQTLTFTITGGTLTIGTTGIIFGGDGNGSSNFTASGTLTAVNAALDAAIFTPTPNLSGANAGTISFISNDGTADSNTASVTFDIEPVNDPPVFDGNRVISYTEDGSPTPFNAGGNIILTDPEGDDIIEATITLNDGISGDILSVESPGPYTVSQLNNVITLSGTGSVAQMVNVLESIEFSHNGNDPTVGGTDDIRSISIVVKDASGLSSNTLTVHVIISAVNDDPTFTGLPTSITVLDGVASNIDLSAATFEDPDSGNGNVTLSFLVSGGTLAASSGNGVTVTFPIPGAMNLDGTATAIANFLTTPTNIQYTNASGASMASLSLSANDNGNTGTGGGTSVAFGTIAIEVIAGNSDPIVLNPIPNQNATQDAAFSFQFAANTFQDPDAEDILTYSAQLNGGGSLPAWLSFNPITRTFSGTPRNSDVGTISIDVTANDGNGGEVTDTFDLTVINVNDPPTVANPIPDQNATQDLAFNFQFGINTFNDIDVGDVLNYTASLIDGNPLPAWLGFDGPNRTFSGTPLNTDVGVLEIRVTANDGNGGSVFTDFRLTIGNVNDGPIVLNPIPNQNATQDAAFSFQFAANTFQDPDAEDILTYSAQLNGGGSLPAWLSFNPITRTFSGTPRNSDVGTISIDVTASDGNGGEVTDTFDLTVINVNDPPTVANPIPDQNATQDLAYNFQFGINTFNDIDVGDVLNYTASLIDGNPLPAWLGFDGPNRTFSGTPLNTDVGVLEIRVTANDGNGGSVFTDFRLTIANVNDAPTITTSPGVTVFNENEPAIPVDSELALEDPDSPTLAFATVTISGNYESGSDFLAFTGNPALYGNISSSFNGAQGILTLSSAGALASVFQWQAALRSVTFINTSENPSPLDRTVHFQINDGELFSNSSSKIIEVIAINDDPTFTGLPTSIVVQEGVIGNIDLSSGTFEDVDAGSNPVSLTFVISTGTIFASGGGGVTVNFPTAGVMTLEGTASAIESFLNAPSSIQYTNAPGVTGNNAATLSISANDNGNTGIGGGVPVSFGTIRIDVVPVPVLTSVFVPANGIYGAGQNLDFTVNISEAVVVNTLGGIPSLSLTIGSTGRAANYLSGSGSSALVFRYTVQPGDLDLDGIEIGTLASNGGSIQSVSGVDANLTLNGVGSTAGVLVNAIAPSGYSVSIDQDPINNTNAANVSFTFAGAILGATYTYEFESSGGGAPVSGSGTIASANDQITGISLLGLEDGTITLTVNLVDQVGNVGADVSDSKIKDTTAPVLDLANLQNSIAQCSVSSLTPPTATDNIVGTVIGTTSVNLPLTTQGTIVVTWIFDDGNGNTSTQVQNVTIDDTTPPVPDVLSLPNITAQCEVTSLTPPTATDNCGGPILITNNATLPITTQGTTVITWSYDDGNGNITFQNQNVIIDDITAPTPVLVSLPDITAQCEVTTLTPPTATDNCGGPVTITNNATLPITSQGTTVVTWSYDDGNGNITFQNQNIVIQDNTNPIIRAKAGITLKVDAFGTVELTPAMIDEGSTDNCGILSQTFNKTSFTKADEGLNFVIYTVTDVNGNSSQVGITVIVEVVPKILTITVNPGQTKVYGTSDPVFRYTASGFEAGDNESILTGALARVAGSGVGTYAINLGTLDAGPNYTINFVGADFEITPATLNVTVPGGLVKRYGDPDRFLSFFVSGFTNGDPSSIVTGSLSRAPGEDVGFYPINLGTVSAGPNYIINFRGEDFEIIPAPLSITANPGQSKVYGEAEPTFTYTVSGLKNADTESVVTGSLTRVAGEDVGLYGIQLGTIAAGKNYTINFTGANFAITEKTLDITVDAGQSKLFGAADPIFTYQASGFENGDDEGILTGALSRDPGENTGTYAINLGDLSAGPNYTINFIPADFEIKKSILQITGSFSANSKVYDGTRSASFIIASLNLVGIDASAPNVFINDITTEFVDKNVGVGKEVRITSVNLGGANASSYEIDYSGSPTSTASISPRDLVVTGLSANDKVYDGTTQATLSGTPTVIAIGSDDVSVIGTPVANFTQDNVGLAIPVTVTGLALDGDDKDNYEIVLPAGLEADITQATLSITANPNQSKVFGSPDPVFSYTASGFIGAEDETILTGALTRVPGENIGTYPITIGTLSAGSNYTINFTGADFTIAEKTLTITVDAGQSKIYGEADPIFTYQASGFENGDDESIITGALERTPGENVGTYAINLGSLDAGPNYTINFIGADFAITAKTLTISVDAGQSKIYGEADPVFNYQASGFENGDDEGILTGALTRTAGENVGTYSINPGTLSAGPNYTINFTGANFEITPRTLNVSANPNQAKEFGQMDPVFLYTASNFGNGDNESIFTGALSRVPGENVGTYPITLGSLSAGSNYLINFTSANFEIAEKVLTITANAGQSKVFGQADPVFTFAASGFAGGDDESILTGALTRGAGENVGSYPIQLGSLSAGSNYSINFIPANFAITPATITGITFADGTFVFDGTAKSLAIKGILPAGTSVAYTNNSRTNVGTQEVTATITGSNYTTLVLTADLSITPATITGITFADGSFVFDGTAKSLAITGTLPTGTSVAYTNNSRTNVGTQEVTATITGSNYTTLVLTADLTITPATITGITFADGSFVFDGTAKSLAITGTLPTGTSVAYTNNSRTNVGTQEVTATITGSNYTTLVLTADLTITPATITGITFADGAFVFDGTAKSLAITGTLPTGTSVAYTNNSRTNVGTQEVTATITGSNYTTLVLTADLTVTPATITGITFADGSFVFDGTAKSLAITGTLPTGTSVAYTNNSRTNVGTQEVTATITGSNYTTLVLTADLTVTPATITGITFADGSFVFDGTAKSLAITGTLPTGTSVAYTNNSRTNVGTQEVTATITGSNYTTLVLTADLTITPATITGITFADGSFVFDGTAKSLAITGTLPTGTSVAYTNNSRTNVGTHEVTATITGSNYITLVLTADLTVTPRTLEVIADSGQSKDFGDLDPVLTFTASNFGEGDDESLLTGTLNRAPGQAVGIYPITLGSLSAGANYTINFTSADFEIVRVDRDGDGVPDDVELEEGTNPADKDDFLDSDGDGVPDFVENEQGTDPNDPDDQQDGDGDGVPDFVENQQGTDPNDPADFLDTDGDGIPDYLAERAIVSFIDQSTEVAWGTPIASIALPAEVVAITGKGALVNVDVTWNTNNYNPIQSATYILSGTVSELPSGLNNVFGQVPLFSIQVLPKPAPLDITLSNDQFAGSPTEFFIEVGAFTVIDPSDDVHEIRLVPGVADNGFFEIIDGILFWSSAEEAAGETSFTVRVEAMDRAGNVITRDFEITRTRRSLEQIEVPNTFTPNGDGVNDTWGVPDLRYFRGARVQVFDRGGQRMFYTEDPDQKWDGTFNGKEVGVGTYFWVIEVEETGELRRGVLNLLRQ</sequence>
<proteinExistence type="predicted"/>
<dbReference type="SMART" id="SM00736">
    <property type="entry name" value="CADG"/>
    <property type="match status" value="4"/>
</dbReference>
<feature type="domain" description="Dystroglycan-type cadherin-like" evidence="6">
    <location>
        <begin position="1549"/>
        <end position="1649"/>
    </location>
</feature>
<evidence type="ECO:0000256" key="5">
    <source>
        <dbReference type="SAM" id="MobiDB-lite"/>
    </source>
</evidence>
<comment type="caution">
    <text evidence="7">The sequence shown here is derived from an EMBL/GenBank/DDBJ whole genome shotgun (WGS) entry which is preliminary data.</text>
</comment>
<dbReference type="Pfam" id="PF13585">
    <property type="entry name" value="CHU_C"/>
    <property type="match status" value="1"/>
</dbReference>
<feature type="domain" description="Dystroglycan-type cadherin-like" evidence="6">
    <location>
        <begin position="1246"/>
        <end position="1346"/>
    </location>
</feature>
<feature type="region of interest" description="Disordered" evidence="5">
    <location>
        <begin position="841"/>
        <end position="866"/>
    </location>
</feature>
<dbReference type="EMBL" id="BTPD01000006">
    <property type="protein sequence ID" value="GMQ29591.1"/>
    <property type="molecule type" value="Genomic_DNA"/>
</dbReference>
<comment type="subcellular location">
    <subcellularLocation>
        <location evidence="1">Secreted</location>
    </subcellularLocation>
</comment>
<reference evidence="7 8" key="1">
    <citation type="submission" date="2023-08" db="EMBL/GenBank/DDBJ databases">
        <title>Draft genome sequence of Algoriphagus confluentis.</title>
        <authorList>
            <person name="Takatani N."/>
            <person name="Hosokawa M."/>
            <person name="Sawabe T."/>
        </authorList>
    </citation>
    <scope>NUCLEOTIDE SEQUENCE [LARGE SCALE GENOMIC DNA]</scope>
    <source>
        <strain evidence="7 8">NBRC 111222</strain>
    </source>
</reference>
<evidence type="ECO:0000313" key="7">
    <source>
        <dbReference type="EMBL" id="GMQ29591.1"/>
    </source>
</evidence>
<feature type="region of interest" description="Disordered" evidence="5">
    <location>
        <begin position="3917"/>
        <end position="3994"/>
    </location>
</feature>
<organism evidence="7 8">
    <name type="scientific">Algoriphagus confluentis</name>
    <dbReference type="NCBI Taxonomy" id="1697556"/>
    <lineage>
        <taxon>Bacteria</taxon>
        <taxon>Pseudomonadati</taxon>
        <taxon>Bacteroidota</taxon>
        <taxon>Cytophagia</taxon>
        <taxon>Cytophagales</taxon>
        <taxon>Cyclobacteriaceae</taxon>
        <taxon>Algoriphagus</taxon>
    </lineage>
</organism>
<dbReference type="InterPro" id="IPR006644">
    <property type="entry name" value="Cadg"/>
</dbReference>
<evidence type="ECO:0000259" key="6">
    <source>
        <dbReference type="SMART" id="SM00736"/>
    </source>
</evidence>
<keyword evidence="4" id="KW-0106">Calcium</keyword>
<evidence type="ECO:0000256" key="2">
    <source>
        <dbReference type="ARBA" id="ARBA00022525"/>
    </source>
</evidence>
<keyword evidence="8" id="KW-1185">Reference proteome</keyword>
<dbReference type="InterPro" id="IPR041286">
    <property type="entry name" value="MBG_2"/>
</dbReference>
<dbReference type="Pfam" id="PF18887">
    <property type="entry name" value="MBG_3"/>
    <property type="match status" value="6"/>
</dbReference>
<dbReference type="InterPro" id="IPR059100">
    <property type="entry name" value="TSP3_bac"/>
</dbReference>
<gene>
    <name evidence="7" type="ORF">Aconfl_22340</name>
</gene>
<keyword evidence="3" id="KW-0732">Signal</keyword>
<dbReference type="Pfam" id="PF18884">
    <property type="entry name" value="TSP3_bac"/>
    <property type="match status" value="3"/>
</dbReference>
<feature type="compositionally biased region" description="Polar residues" evidence="5">
    <location>
        <begin position="841"/>
        <end position="857"/>
    </location>
</feature>
<feature type="compositionally biased region" description="Acidic residues" evidence="5">
    <location>
        <begin position="3957"/>
        <end position="3969"/>
    </location>
</feature>
<dbReference type="InterPro" id="IPR026341">
    <property type="entry name" value="T9SS_type_B"/>
</dbReference>
<dbReference type="Pfam" id="PF05345">
    <property type="entry name" value="He_PIG"/>
    <property type="match status" value="4"/>
</dbReference>
<dbReference type="Proteomes" id="UP001338309">
    <property type="component" value="Unassembled WGS sequence"/>
</dbReference>
<dbReference type="InterPro" id="IPR041248">
    <property type="entry name" value="YDG"/>
</dbReference>
<dbReference type="Pfam" id="PF18676">
    <property type="entry name" value="MBG_2"/>
    <property type="match status" value="10"/>
</dbReference>
<evidence type="ECO:0000256" key="4">
    <source>
        <dbReference type="ARBA" id="ARBA00022837"/>
    </source>
</evidence>
<dbReference type="NCBIfam" id="TIGR04131">
    <property type="entry name" value="Bac_Flav_CTERM"/>
    <property type="match status" value="1"/>
</dbReference>
<feature type="domain" description="Dystroglycan-type cadherin-like" evidence="6">
    <location>
        <begin position="1448"/>
        <end position="1548"/>
    </location>
</feature>
<dbReference type="InterPro" id="IPR043772">
    <property type="entry name" value="MBG_3"/>
</dbReference>
<feature type="compositionally biased region" description="Acidic residues" evidence="5">
    <location>
        <begin position="3917"/>
        <end position="3926"/>
    </location>
</feature>
<evidence type="ECO:0000256" key="1">
    <source>
        <dbReference type="ARBA" id="ARBA00004613"/>
    </source>
</evidence>